<keyword evidence="7" id="KW-1185">Reference proteome</keyword>
<comment type="caution">
    <text evidence="6">The sequence shown here is derived from an EMBL/GenBank/DDBJ whole genome shotgun (WGS) entry which is preliminary data.</text>
</comment>
<dbReference type="InterPro" id="IPR011009">
    <property type="entry name" value="Kinase-like_dom_sf"/>
</dbReference>
<evidence type="ECO:0000313" key="6">
    <source>
        <dbReference type="EMBL" id="MDT0277551.1"/>
    </source>
</evidence>
<dbReference type="SMART" id="SM00220">
    <property type="entry name" value="S_TKc"/>
    <property type="match status" value="1"/>
</dbReference>
<evidence type="ECO:0000313" key="7">
    <source>
        <dbReference type="Proteomes" id="UP001183222"/>
    </source>
</evidence>
<keyword evidence="2 3" id="KW-0067">ATP-binding</keyword>
<reference evidence="7" key="1">
    <citation type="submission" date="2023-07" db="EMBL/GenBank/DDBJ databases">
        <title>30 novel species of actinomycetes from the DSMZ collection.</title>
        <authorList>
            <person name="Nouioui I."/>
        </authorList>
    </citation>
    <scope>NUCLEOTIDE SEQUENCE [LARGE SCALE GENOMIC DNA]</scope>
    <source>
        <strain evidence="7">DSM 46792</strain>
    </source>
</reference>
<sequence>MPLEVLADRYEVLRRLGQGGMGDVCLAQDTLLGRDVAVKFVSDRALRETPGSADILRDEAKTAGSLLGHPQIVSVLDLLHVSTDLHEGPAIVMEYVAGCNLAEWITVHQNKLDVRTRQQVGLYIAQEIIEGVSFAHKKDVLHRDLKPHNILVSLEGRIKVTDFGLARVVDAVTRSHTLWWARTPLYAAPEQWRDEKPDEKTDVYQLCASLYHLFAGRPAAEGRSPMALMRWHERGSVRSLDTGEGESLDERVARLIVQGLSKRRTDRPDLWAIFDAVSDQLPGHVNVEVDVTDCEPEAVEEIVRLTDLDRDELKKGKVAFEWPNPLEPLREAIGVVLNGGMCRILPSSPPVAESSSSGGSTDVGGPEGEPPSVVAE</sequence>
<organism evidence="6 7">
    <name type="scientific">Blastococcus goldschmidtiae</name>
    <dbReference type="NCBI Taxonomy" id="3075546"/>
    <lineage>
        <taxon>Bacteria</taxon>
        <taxon>Bacillati</taxon>
        <taxon>Actinomycetota</taxon>
        <taxon>Actinomycetes</taxon>
        <taxon>Geodermatophilales</taxon>
        <taxon>Geodermatophilaceae</taxon>
        <taxon>Blastococcus</taxon>
    </lineage>
</organism>
<dbReference type="InterPro" id="IPR045269">
    <property type="entry name" value="Atg1-like"/>
</dbReference>
<feature type="region of interest" description="Disordered" evidence="4">
    <location>
        <begin position="347"/>
        <end position="376"/>
    </location>
</feature>
<keyword evidence="1 3" id="KW-0547">Nucleotide-binding</keyword>
<evidence type="ECO:0000256" key="4">
    <source>
        <dbReference type="SAM" id="MobiDB-lite"/>
    </source>
</evidence>
<keyword evidence="6" id="KW-0808">Transferase</keyword>
<feature type="binding site" evidence="3">
    <location>
        <position position="39"/>
    </location>
    <ligand>
        <name>ATP</name>
        <dbReference type="ChEBI" id="CHEBI:30616"/>
    </ligand>
</feature>
<feature type="compositionally biased region" description="Low complexity" evidence="4">
    <location>
        <begin position="350"/>
        <end position="360"/>
    </location>
</feature>
<dbReference type="SUPFAM" id="SSF56112">
    <property type="entry name" value="Protein kinase-like (PK-like)"/>
    <property type="match status" value="1"/>
</dbReference>
<dbReference type="PROSITE" id="PS00107">
    <property type="entry name" value="PROTEIN_KINASE_ATP"/>
    <property type="match status" value="1"/>
</dbReference>
<dbReference type="Gene3D" id="3.30.200.20">
    <property type="entry name" value="Phosphorylase Kinase, domain 1"/>
    <property type="match status" value="1"/>
</dbReference>
<dbReference type="InterPro" id="IPR000719">
    <property type="entry name" value="Prot_kinase_dom"/>
</dbReference>
<dbReference type="InterPro" id="IPR017441">
    <property type="entry name" value="Protein_kinase_ATP_BS"/>
</dbReference>
<evidence type="ECO:0000256" key="3">
    <source>
        <dbReference type="PROSITE-ProRule" id="PRU10141"/>
    </source>
</evidence>
<dbReference type="InterPro" id="IPR008271">
    <property type="entry name" value="Ser/Thr_kinase_AS"/>
</dbReference>
<dbReference type="PROSITE" id="PS50011">
    <property type="entry name" value="PROTEIN_KINASE_DOM"/>
    <property type="match status" value="1"/>
</dbReference>
<evidence type="ECO:0000259" key="5">
    <source>
        <dbReference type="PROSITE" id="PS50011"/>
    </source>
</evidence>
<dbReference type="EMBL" id="JAVREI010000014">
    <property type="protein sequence ID" value="MDT0277551.1"/>
    <property type="molecule type" value="Genomic_DNA"/>
</dbReference>
<proteinExistence type="predicted"/>
<dbReference type="RefSeq" id="WP_311346359.1">
    <property type="nucleotide sequence ID" value="NZ_JAVREI010000014.1"/>
</dbReference>
<feature type="domain" description="Protein kinase" evidence="5">
    <location>
        <begin position="10"/>
        <end position="287"/>
    </location>
</feature>
<dbReference type="PANTHER" id="PTHR24348">
    <property type="entry name" value="SERINE/THREONINE-PROTEIN KINASE UNC-51-RELATED"/>
    <property type="match status" value="1"/>
</dbReference>
<dbReference type="GO" id="GO:0004674">
    <property type="term" value="F:protein serine/threonine kinase activity"/>
    <property type="evidence" value="ECO:0007669"/>
    <property type="project" value="UniProtKB-EC"/>
</dbReference>
<keyword evidence="6" id="KW-0418">Kinase</keyword>
<dbReference type="Proteomes" id="UP001183222">
    <property type="component" value="Unassembled WGS sequence"/>
</dbReference>
<dbReference type="Gene3D" id="1.10.510.10">
    <property type="entry name" value="Transferase(Phosphotransferase) domain 1"/>
    <property type="match status" value="1"/>
</dbReference>
<protein>
    <submittedName>
        <fullName evidence="6">Serine/threonine-protein kinase</fullName>
        <ecNumber evidence="6">2.7.11.1</ecNumber>
    </submittedName>
</protein>
<evidence type="ECO:0000256" key="1">
    <source>
        <dbReference type="ARBA" id="ARBA00022741"/>
    </source>
</evidence>
<dbReference type="CDD" id="cd14014">
    <property type="entry name" value="STKc_PknB_like"/>
    <property type="match status" value="1"/>
</dbReference>
<dbReference type="Pfam" id="PF00069">
    <property type="entry name" value="Pkinase"/>
    <property type="match status" value="1"/>
</dbReference>
<evidence type="ECO:0000256" key="2">
    <source>
        <dbReference type="ARBA" id="ARBA00022840"/>
    </source>
</evidence>
<name>A0ABU2KBI6_9ACTN</name>
<dbReference type="EC" id="2.7.11.1" evidence="6"/>
<accession>A0ABU2KBI6</accession>
<dbReference type="PROSITE" id="PS00108">
    <property type="entry name" value="PROTEIN_KINASE_ST"/>
    <property type="match status" value="1"/>
</dbReference>
<gene>
    <name evidence="6" type="ORF">RM425_16750</name>
</gene>